<keyword evidence="7" id="KW-1185">Reference proteome</keyword>
<feature type="domain" description="PAS" evidence="2">
    <location>
        <begin position="312"/>
        <end position="387"/>
    </location>
</feature>
<dbReference type="Pfam" id="PF00563">
    <property type="entry name" value="EAL"/>
    <property type="match status" value="1"/>
</dbReference>
<proteinExistence type="predicted"/>
<reference evidence="6" key="1">
    <citation type="journal article" date="2014" name="Int. J. Syst. Evol. Microbiol.">
        <title>Complete genome sequence of Corynebacterium casei LMG S-19264T (=DSM 44701T), isolated from a smear-ripened cheese.</title>
        <authorList>
            <consortium name="US DOE Joint Genome Institute (JGI-PGF)"/>
            <person name="Walter F."/>
            <person name="Albersmeier A."/>
            <person name="Kalinowski J."/>
            <person name="Ruckert C."/>
        </authorList>
    </citation>
    <scope>NUCLEOTIDE SEQUENCE</scope>
    <source>
        <strain evidence="6">CCM 7664</strain>
    </source>
</reference>
<dbReference type="SUPFAM" id="SSF141868">
    <property type="entry name" value="EAL domain-like"/>
    <property type="match status" value="1"/>
</dbReference>
<dbReference type="CDD" id="cd01948">
    <property type="entry name" value="EAL"/>
    <property type="match status" value="1"/>
</dbReference>
<feature type="domain" description="GGDEF" evidence="5">
    <location>
        <begin position="482"/>
        <end position="613"/>
    </location>
</feature>
<protein>
    <submittedName>
        <fullName evidence="6">Uncharacterized protein</fullName>
    </submittedName>
</protein>
<dbReference type="PROSITE" id="PS50113">
    <property type="entry name" value="PAC"/>
    <property type="match status" value="1"/>
</dbReference>
<dbReference type="InterPro" id="IPR035965">
    <property type="entry name" value="PAS-like_dom_sf"/>
</dbReference>
<dbReference type="NCBIfam" id="TIGR00254">
    <property type="entry name" value="GGDEF"/>
    <property type="match status" value="1"/>
</dbReference>
<dbReference type="Pfam" id="PF00990">
    <property type="entry name" value="GGDEF"/>
    <property type="match status" value="1"/>
</dbReference>
<dbReference type="PANTHER" id="PTHR44757:SF2">
    <property type="entry name" value="BIOFILM ARCHITECTURE MAINTENANCE PROTEIN MBAA"/>
    <property type="match status" value="1"/>
</dbReference>
<dbReference type="InterPro" id="IPR001610">
    <property type="entry name" value="PAC"/>
</dbReference>
<evidence type="ECO:0000256" key="1">
    <source>
        <dbReference type="SAM" id="Phobius"/>
    </source>
</evidence>
<dbReference type="InterPro" id="IPR000160">
    <property type="entry name" value="GGDEF_dom"/>
</dbReference>
<dbReference type="Gene3D" id="3.20.20.450">
    <property type="entry name" value="EAL domain"/>
    <property type="match status" value="1"/>
</dbReference>
<evidence type="ECO:0000259" key="4">
    <source>
        <dbReference type="PROSITE" id="PS50883"/>
    </source>
</evidence>
<dbReference type="InterPro" id="IPR013655">
    <property type="entry name" value="PAS_fold_3"/>
</dbReference>
<dbReference type="GO" id="GO:0003824">
    <property type="term" value="F:catalytic activity"/>
    <property type="evidence" value="ECO:0007669"/>
    <property type="project" value="UniProtKB-ARBA"/>
</dbReference>
<dbReference type="SMART" id="SM00052">
    <property type="entry name" value="EAL"/>
    <property type="match status" value="1"/>
</dbReference>
<dbReference type="InterPro" id="IPR029787">
    <property type="entry name" value="Nucleotide_cyclase"/>
</dbReference>
<name>A0A8J3F4L3_9BURK</name>
<dbReference type="PROSITE" id="PS50887">
    <property type="entry name" value="GGDEF"/>
    <property type="match status" value="1"/>
</dbReference>
<dbReference type="InterPro" id="IPR000700">
    <property type="entry name" value="PAS-assoc_C"/>
</dbReference>
<evidence type="ECO:0000259" key="2">
    <source>
        <dbReference type="PROSITE" id="PS50112"/>
    </source>
</evidence>
<dbReference type="Pfam" id="PF08447">
    <property type="entry name" value="PAS_3"/>
    <property type="match status" value="1"/>
</dbReference>
<dbReference type="SUPFAM" id="SSF55073">
    <property type="entry name" value="Nucleotide cyclase"/>
    <property type="match status" value="1"/>
</dbReference>
<dbReference type="RefSeq" id="WP_229724034.1">
    <property type="nucleotide sequence ID" value="NZ_BMDP01000002.1"/>
</dbReference>
<dbReference type="InterPro" id="IPR052155">
    <property type="entry name" value="Biofilm_reg_signaling"/>
</dbReference>
<dbReference type="AlphaFoldDB" id="A0A8J3F4L3"/>
<sequence>MNAPLLHTPRTPIVLTGNDIFRTASLLLYVTLLFHILLLLYSSHLTLARPALFAIGLLPPLLIAAFIRHFRPRNAFLRCESFLLVEMSAATFVIVVLALLDRSAALPMPWLIAVAGIFPLVLSNRIAIGAILILAFLGYRLNAYLGAAVGEWLPNFFATICIGWLALLLSRTLNLNRVALNQARTNERRFNAIARLTRHVFIITDANYHVQFANPAMQEVVGYTPEEIIAGSIRPELHPDDEREHKEKLRYLRDTPHATIFSRHRIRHRDGHWIWLETCGFNMLHDTAINGLVFSIEDITLRKDVELKLQEETALLRSVLDLNPSMIYAKDTEGRFTISNLSFQKRFGFSSEEEMRGRTTYDLCLKMANDEDSRSAEEIADEVQQQDQQIMQSGKPMQDMEMQGFWRNDLDRWFQTSKYPLPDAKGRVIGVLGVTRDITEHKQYESRIAYQALHDMLTGLPNRRHLTNTLQAAMATSRLNQSSLTMLFLDLDFFKSVNDTHGHDFGDKCLIEISRRLVATLPAKDFVARFGGNEFAILTNASLAEAAVKANAVMRAVSERVVIDDVAVKIQTSIGIAQLNADHHAPADLVRDADAAMYQAKERGRNRIEIYDAALQSKSTKHARMDVALRFALERDELSVAWQPKVSLKDGKVKGFELLLRWNNPEYGLISPNEFIPIAEASGMVVPIGMWAMEEACRQLAAWQAKYPKMGNMSVAVNVSMRQLLQTSFFTQVRDILESSGVAPHTVELELTETSAMANPLQTMETLSMLKKLGVRLALDDFGTGYSSLAYLQKLPIDILKIDKTFVHGLDTNQSDVEIIRLMIALAQTLKLQTVAEGLETLVHIDELAKMGCDLGQGYIFSPPLSTAEAETLIGHPHTYALA</sequence>
<dbReference type="SUPFAM" id="SSF55785">
    <property type="entry name" value="PYP-like sensor domain (PAS domain)"/>
    <property type="match status" value="2"/>
</dbReference>
<dbReference type="PROSITE" id="PS50883">
    <property type="entry name" value="EAL"/>
    <property type="match status" value="1"/>
</dbReference>
<dbReference type="InterPro" id="IPR000014">
    <property type="entry name" value="PAS"/>
</dbReference>
<feature type="domain" description="EAL" evidence="4">
    <location>
        <begin position="622"/>
        <end position="878"/>
    </location>
</feature>
<evidence type="ECO:0000259" key="5">
    <source>
        <dbReference type="PROSITE" id="PS50887"/>
    </source>
</evidence>
<reference evidence="6" key="2">
    <citation type="submission" date="2020-09" db="EMBL/GenBank/DDBJ databases">
        <authorList>
            <person name="Sun Q."/>
            <person name="Sedlacek I."/>
        </authorList>
    </citation>
    <scope>NUCLEOTIDE SEQUENCE</scope>
    <source>
        <strain evidence="6">CCM 7664</strain>
    </source>
</reference>
<organism evidence="6 7">
    <name type="scientific">Oxalicibacterium solurbis</name>
    <dbReference type="NCBI Taxonomy" id="69280"/>
    <lineage>
        <taxon>Bacteria</taxon>
        <taxon>Pseudomonadati</taxon>
        <taxon>Pseudomonadota</taxon>
        <taxon>Betaproteobacteria</taxon>
        <taxon>Burkholderiales</taxon>
        <taxon>Oxalobacteraceae</taxon>
        <taxon>Oxalicibacterium</taxon>
    </lineage>
</organism>
<dbReference type="SMART" id="SM00091">
    <property type="entry name" value="PAS"/>
    <property type="match status" value="2"/>
</dbReference>
<feature type="transmembrane region" description="Helical" evidence="1">
    <location>
        <begin position="20"/>
        <end position="40"/>
    </location>
</feature>
<dbReference type="PROSITE" id="PS50112">
    <property type="entry name" value="PAS"/>
    <property type="match status" value="2"/>
</dbReference>
<feature type="transmembrane region" description="Helical" evidence="1">
    <location>
        <begin position="52"/>
        <end position="70"/>
    </location>
</feature>
<keyword evidence="1" id="KW-0812">Transmembrane</keyword>
<dbReference type="Gene3D" id="3.30.70.270">
    <property type="match status" value="1"/>
</dbReference>
<evidence type="ECO:0000313" key="7">
    <source>
        <dbReference type="Proteomes" id="UP000627205"/>
    </source>
</evidence>
<feature type="domain" description="PAC" evidence="3">
    <location>
        <begin position="398"/>
        <end position="450"/>
    </location>
</feature>
<dbReference type="CDD" id="cd00130">
    <property type="entry name" value="PAS"/>
    <property type="match status" value="2"/>
</dbReference>
<dbReference type="PANTHER" id="PTHR44757">
    <property type="entry name" value="DIGUANYLATE CYCLASE DGCP"/>
    <property type="match status" value="1"/>
</dbReference>
<dbReference type="SMART" id="SM00267">
    <property type="entry name" value="GGDEF"/>
    <property type="match status" value="1"/>
</dbReference>
<dbReference type="NCBIfam" id="TIGR00229">
    <property type="entry name" value="sensory_box"/>
    <property type="match status" value="2"/>
</dbReference>
<feature type="transmembrane region" description="Helical" evidence="1">
    <location>
        <begin position="82"/>
        <end position="100"/>
    </location>
</feature>
<dbReference type="Gene3D" id="3.30.450.20">
    <property type="entry name" value="PAS domain"/>
    <property type="match status" value="2"/>
</dbReference>
<feature type="domain" description="PAS" evidence="2">
    <location>
        <begin position="186"/>
        <end position="256"/>
    </location>
</feature>
<dbReference type="Proteomes" id="UP000627205">
    <property type="component" value="Unassembled WGS sequence"/>
</dbReference>
<dbReference type="SMART" id="SM00086">
    <property type="entry name" value="PAC"/>
    <property type="match status" value="2"/>
</dbReference>
<feature type="transmembrane region" description="Helical" evidence="1">
    <location>
        <begin position="112"/>
        <end position="137"/>
    </location>
</feature>
<dbReference type="InterPro" id="IPR035919">
    <property type="entry name" value="EAL_sf"/>
</dbReference>
<gene>
    <name evidence="6" type="ORF">GCM10011430_18060</name>
</gene>
<evidence type="ECO:0000313" key="6">
    <source>
        <dbReference type="EMBL" id="GGI54632.1"/>
    </source>
</evidence>
<dbReference type="InterPro" id="IPR013656">
    <property type="entry name" value="PAS_4"/>
</dbReference>
<feature type="transmembrane region" description="Helical" evidence="1">
    <location>
        <begin position="143"/>
        <end position="169"/>
    </location>
</feature>
<evidence type="ECO:0000259" key="3">
    <source>
        <dbReference type="PROSITE" id="PS50113"/>
    </source>
</evidence>
<dbReference type="Pfam" id="PF08448">
    <property type="entry name" value="PAS_4"/>
    <property type="match status" value="1"/>
</dbReference>
<accession>A0A8J3F4L3</accession>
<dbReference type="CDD" id="cd01949">
    <property type="entry name" value="GGDEF"/>
    <property type="match status" value="1"/>
</dbReference>
<dbReference type="InterPro" id="IPR001633">
    <property type="entry name" value="EAL_dom"/>
</dbReference>
<dbReference type="InterPro" id="IPR043128">
    <property type="entry name" value="Rev_trsase/Diguanyl_cyclase"/>
</dbReference>
<comment type="caution">
    <text evidence="6">The sequence shown here is derived from an EMBL/GenBank/DDBJ whole genome shotgun (WGS) entry which is preliminary data.</text>
</comment>
<keyword evidence="1" id="KW-1133">Transmembrane helix</keyword>
<keyword evidence="1" id="KW-0472">Membrane</keyword>
<dbReference type="FunFam" id="3.30.70.270:FF:000001">
    <property type="entry name" value="Diguanylate cyclase domain protein"/>
    <property type="match status" value="1"/>
</dbReference>
<dbReference type="EMBL" id="BMDP01000002">
    <property type="protein sequence ID" value="GGI54632.1"/>
    <property type="molecule type" value="Genomic_DNA"/>
</dbReference>